<reference evidence="2 3" key="1">
    <citation type="journal article" date="2019" name="Int. J. Syst. Evol. Microbiol.">
        <title>The Global Catalogue of Microorganisms (GCM) 10K type strain sequencing project: providing services to taxonomists for standard genome sequencing and annotation.</title>
        <authorList>
            <consortium name="The Broad Institute Genomics Platform"/>
            <consortium name="The Broad Institute Genome Sequencing Center for Infectious Disease"/>
            <person name="Wu L."/>
            <person name="Ma J."/>
        </authorList>
    </citation>
    <scope>NUCLEOTIDE SEQUENCE [LARGE SCALE GENOMIC DNA]</scope>
    <source>
        <strain evidence="2 3">JCM 15395</strain>
    </source>
</reference>
<dbReference type="InterPro" id="IPR002156">
    <property type="entry name" value="RNaseH_domain"/>
</dbReference>
<dbReference type="PANTHER" id="PTHR46387">
    <property type="entry name" value="POLYNUCLEOTIDYL TRANSFERASE, RIBONUCLEASE H-LIKE SUPERFAMILY PROTEIN"/>
    <property type="match status" value="1"/>
</dbReference>
<comment type="caution">
    <text evidence="2">The sequence shown here is derived from an EMBL/GenBank/DDBJ whole genome shotgun (WGS) entry which is preliminary data.</text>
</comment>
<dbReference type="PROSITE" id="PS50879">
    <property type="entry name" value="RNASE_H_1"/>
    <property type="match status" value="1"/>
</dbReference>
<dbReference type="NCBIfam" id="NF005822">
    <property type="entry name" value="PRK07708.1"/>
    <property type="match status" value="1"/>
</dbReference>
<dbReference type="Pfam" id="PF13456">
    <property type="entry name" value="RVT_3"/>
    <property type="match status" value="1"/>
</dbReference>
<dbReference type="Gene3D" id="3.30.420.10">
    <property type="entry name" value="Ribonuclease H-like superfamily/Ribonuclease H"/>
    <property type="match status" value="1"/>
</dbReference>
<evidence type="ECO:0000313" key="2">
    <source>
        <dbReference type="EMBL" id="GAA0593596.1"/>
    </source>
</evidence>
<dbReference type="InterPro" id="IPR036397">
    <property type="entry name" value="RNaseH_sf"/>
</dbReference>
<name>A0ABN1FLZ5_9BACI</name>
<accession>A0ABN1FLZ5</accession>
<proteinExistence type="predicted"/>
<gene>
    <name evidence="2" type="ORF">GCM10009001_07210</name>
</gene>
<dbReference type="EMBL" id="BAAADS010000003">
    <property type="protein sequence ID" value="GAA0593596.1"/>
    <property type="molecule type" value="Genomic_DNA"/>
</dbReference>
<keyword evidence="3" id="KW-1185">Reference proteome</keyword>
<protein>
    <submittedName>
        <fullName evidence="2">Ribonuclease H family protein</fullName>
    </submittedName>
</protein>
<evidence type="ECO:0000313" key="3">
    <source>
        <dbReference type="Proteomes" id="UP001500866"/>
    </source>
</evidence>
<organism evidence="2 3">
    <name type="scientific">Virgibacillus siamensis</name>
    <dbReference type="NCBI Taxonomy" id="480071"/>
    <lineage>
        <taxon>Bacteria</taxon>
        <taxon>Bacillati</taxon>
        <taxon>Bacillota</taxon>
        <taxon>Bacilli</taxon>
        <taxon>Bacillales</taxon>
        <taxon>Bacillaceae</taxon>
        <taxon>Virgibacillus</taxon>
    </lineage>
</organism>
<dbReference type="RefSeq" id="WP_343810374.1">
    <property type="nucleotide sequence ID" value="NZ_BAAADS010000003.1"/>
</dbReference>
<sequence length="218" mass="25055">MNVKIEFTYRTPKGTEAVFQSDEMRGKKALLLAEDLEKSGRMKHIIFIDRYDARWNLKELKKVLEEIQTEPHNVSVLFDGGFDWKTKKSGLGCAIYFEQNNKSLRIRKNAIVDELQSNNEAEYAALHLALQEVEQLGVHHMPVVFAGDSQVVINQLAGDWPCYEADLSKWADRIEQQLERLGITPEYELVPRKQNREADHLATQALNGVEVESIVERM</sequence>
<dbReference type="InterPro" id="IPR012337">
    <property type="entry name" value="RNaseH-like_sf"/>
</dbReference>
<feature type="domain" description="RNase H type-1" evidence="1">
    <location>
        <begin position="70"/>
        <end position="207"/>
    </location>
</feature>
<dbReference type="PANTHER" id="PTHR46387:SF2">
    <property type="entry name" value="RIBONUCLEASE HI"/>
    <property type="match status" value="1"/>
</dbReference>
<dbReference type="Proteomes" id="UP001500866">
    <property type="component" value="Unassembled WGS sequence"/>
</dbReference>
<dbReference type="CDD" id="cd09279">
    <property type="entry name" value="RNase_HI_like"/>
    <property type="match status" value="1"/>
</dbReference>
<dbReference type="SUPFAM" id="SSF53098">
    <property type="entry name" value="Ribonuclease H-like"/>
    <property type="match status" value="1"/>
</dbReference>
<evidence type="ECO:0000259" key="1">
    <source>
        <dbReference type="PROSITE" id="PS50879"/>
    </source>
</evidence>